<evidence type="ECO:0000256" key="12">
    <source>
        <dbReference type="ARBA" id="ARBA00022842"/>
    </source>
</evidence>
<keyword evidence="10" id="KW-0479">Metal-binding</keyword>
<evidence type="ECO:0000259" key="15">
    <source>
        <dbReference type="SMART" id="SM00861"/>
    </source>
</evidence>
<organism evidence="16">
    <name type="scientific">Prevotella sp. GTC17253</name>
    <dbReference type="NCBI Taxonomy" id="3236793"/>
    <lineage>
        <taxon>Bacteria</taxon>
        <taxon>Pseudomonadati</taxon>
        <taxon>Bacteroidota</taxon>
        <taxon>Bacteroidia</taxon>
        <taxon>Bacteroidales</taxon>
        <taxon>Prevotellaceae</taxon>
        <taxon>Prevotella</taxon>
    </lineage>
</organism>
<dbReference type="InterPro" id="IPR005474">
    <property type="entry name" value="Transketolase_N"/>
</dbReference>
<evidence type="ECO:0000256" key="14">
    <source>
        <dbReference type="ARBA" id="ARBA00049473"/>
    </source>
</evidence>
<keyword evidence="13" id="KW-0786">Thiamine pyrophosphate</keyword>
<dbReference type="Gene3D" id="3.40.50.970">
    <property type="match status" value="2"/>
</dbReference>
<dbReference type="InterPro" id="IPR029061">
    <property type="entry name" value="THDP-binding"/>
</dbReference>
<dbReference type="InterPro" id="IPR055152">
    <property type="entry name" value="Transketolase-like_C_2"/>
</dbReference>
<evidence type="ECO:0000256" key="7">
    <source>
        <dbReference type="ARBA" id="ARBA00011738"/>
    </source>
</evidence>
<proteinExistence type="inferred from homology"/>
<evidence type="ECO:0000256" key="8">
    <source>
        <dbReference type="ARBA" id="ARBA00013152"/>
    </source>
</evidence>
<protein>
    <recommendedName>
        <fullName evidence="8">transketolase</fullName>
        <ecNumber evidence="8">2.2.1.1</ecNumber>
    </recommendedName>
</protein>
<dbReference type="PROSITE" id="PS00801">
    <property type="entry name" value="TRANSKETOLASE_1"/>
    <property type="match status" value="1"/>
</dbReference>
<evidence type="ECO:0000256" key="4">
    <source>
        <dbReference type="ARBA" id="ARBA00001946"/>
    </source>
</evidence>
<reference evidence="16" key="1">
    <citation type="submission" date="2024-07" db="EMBL/GenBank/DDBJ databases">
        <title>Complete genome sequence of Prevotella sp. YM-2024 GTC17253.</title>
        <authorList>
            <person name="Hayashi M."/>
            <person name="Muto Y."/>
            <person name="Tanaka K."/>
            <person name="Niwa H."/>
        </authorList>
    </citation>
    <scope>NUCLEOTIDE SEQUENCE</scope>
    <source>
        <strain evidence="16">GTC17253</strain>
    </source>
</reference>
<comment type="cofactor">
    <cofactor evidence="5">
        <name>thiamine diphosphate</name>
        <dbReference type="ChEBI" id="CHEBI:58937"/>
    </cofactor>
</comment>
<keyword evidence="11" id="KW-0106">Calcium</keyword>
<evidence type="ECO:0000256" key="11">
    <source>
        <dbReference type="ARBA" id="ARBA00022837"/>
    </source>
</evidence>
<keyword evidence="9" id="KW-0808">Transferase</keyword>
<dbReference type="PROSITE" id="PS00802">
    <property type="entry name" value="TRANSKETOLASE_2"/>
    <property type="match status" value="1"/>
</dbReference>
<dbReference type="GO" id="GO:0006098">
    <property type="term" value="P:pentose-phosphate shunt"/>
    <property type="evidence" value="ECO:0007669"/>
    <property type="project" value="TreeGrafter"/>
</dbReference>
<evidence type="ECO:0000256" key="10">
    <source>
        <dbReference type="ARBA" id="ARBA00022723"/>
    </source>
</evidence>
<evidence type="ECO:0000256" key="3">
    <source>
        <dbReference type="ARBA" id="ARBA00001941"/>
    </source>
</evidence>
<keyword evidence="12" id="KW-0460">Magnesium</keyword>
<evidence type="ECO:0000256" key="1">
    <source>
        <dbReference type="ARBA" id="ARBA00001913"/>
    </source>
</evidence>
<dbReference type="SUPFAM" id="SSF52922">
    <property type="entry name" value="TK C-terminal domain-like"/>
    <property type="match status" value="1"/>
</dbReference>
<dbReference type="GO" id="GO:0004802">
    <property type="term" value="F:transketolase activity"/>
    <property type="evidence" value="ECO:0007669"/>
    <property type="project" value="UniProtKB-EC"/>
</dbReference>
<dbReference type="GO" id="GO:0046872">
    <property type="term" value="F:metal ion binding"/>
    <property type="evidence" value="ECO:0007669"/>
    <property type="project" value="UniProtKB-KW"/>
</dbReference>
<name>A0AB33ILZ6_9BACT</name>
<comment type="similarity">
    <text evidence="6">Belongs to the transketolase family.</text>
</comment>
<evidence type="ECO:0000256" key="9">
    <source>
        <dbReference type="ARBA" id="ARBA00022679"/>
    </source>
</evidence>
<comment type="catalytic activity">
    <reaction evidence="14">
        <text>D-sedoheptulose 7-phosphate + D-glyceraldehyde 3-phosphate = aldehydo-D-ribose 5-phosphate + D-xylulose 5-phosphate</text>
        <dbReference type="Rhea" id="RHEA:10508"/>
        <dbReference type="ChEBI" id="CHEBI:57483"/>
        <dbReference type="ChEBI" id="CHEBI:57737"/>
        <dbReference type="ChEBI" id="CHEBI:58273"/>
        <dbReference type="ChEBI" id="CHEBI:59776"/>
        <dbReference type="EC" id="2.2.1.1"/>
    </reaction>
</comment>
<dbReference type="GO" id="GO:0005829">
    <property type="term" value="C:cytosol"/>
    <property type="evidence" value="ECO:0007669"/>
    <property type="project" value="TreeGrafter"/>
</dbReference>
<gene>
    <name evidence="16" type="ORF">GTC17253_04190</name>
</gene>
<feature type="domain" description="Transketolase-like pyrimidine-binding" evidence="15">
    <location>
        <begin position="353"/>
        <end position="535"/>
    </location>
</feature>
<accession>A0AB33ILZ6</accession>
<dbReference type="InterPro" id="IPR020826">
    <property type="entry name" value="Transketolase_BS"/>
</dbReference>
<evidence type="ECO:0000256" key="2">
    <source>
        <dbReference type="ARBA" id="ARBA00001936"/>
    </source>
</evidence>
<comment type="cofactor">
    <cofactor evidence="3">
        <name>Co(2+)</name>
        <dbReference type="ChEBI" id="CHEBI:48828"/>
    </cofactor>
</comment>
<comment type="subunit">
    <text evidence="7">Homodimer.</text>
</comment>
<sequence>MNDKTLMNHAADNIRILAASMVEKANSGHPGGAMGGADFINVLFSEFLVYDPEDPTWTGRDRFFLDPGHMSPMLYSALALQGKFTIDELKQFRQWGSPTPGHPELDVKRGIENSSGPLGQGHALAAGAAVAEKFLEARLGHTMMQHKIYAYISDGGIEEEISQGVGRIAGTLGLNNLIMFYDANEIQLSTEYDEVSSEDTEAKYKAWNWNVIKINGNDSDAIREALTAANQEAERPTLIIGKTIMGKGALQNDGSSYEHNVKTHGAPLGGDAYRNTILNLGGNPDDPFIVFDDVKELYAKRNEQLKEIVTARRQAETKWAAANPDKSAMMKEWFSGKAPQVDWSKVEEPKAGSATRVASAACLKVLAQQVPNMICASADLSNSDKTDGFLKETHSMKNGDFSGAFFQAGVSELTMADMCIGMMLHGGVITAMGTFFVFSDYMKPAIRLAALMGTPVKFIWSHDAFRVGEDGPTHEPVEQEAQIRLMEKLKNHRGLDSVRVFRPADSKETTVCWQMAMENMSTPTALIFSRQGVAQLPEGTDYEAARKGAYIVANSDEDFDIILLASGSEVATLVEGSNKLKQDGIKVRIVSVPSEGLFRNQSKEYQESILPLNAKKFGLTAGLPVTLEGLVGANGKVFGLESFGFSAPYKVLDEKLGYTGENVYNQVKQLLAE</sequence>
<evidence type="ECO:0000313" key="16">
    <source>
        <dbReference type="EMBL" id="BFO70453.1"/>
    </source>
</evidence>
<dbReference type="InterPro" id="IPR005475">
    <property type="entry name" value="Transketolase-like_Pyr-bd"/>
</dbReference>
<dbReference type="Gene3D" id="3.40.50.920">
    <property type="match status" value="1"/>
</dbReference>
<dbReference type="PANTHER" id="PTHR43522:SF2">
    <property type="entry name" value="TRANSKETOLASE 1-RELATED"/>
    <property type="match status" value="1"/>
</dbReference>
<dbReference type="AlphaFoldDB" id="A0AB33ILZ6"/>
<dbReference type="CDD" id="cd02012">
    <property type="entry name" value="TPP_TK"/>
    <property type="match status" value="1"/>
</dbReference>
<dbReference type="EMBL" id="AP035785">
    <property type="protein sequence ID" value="BFO70453.1"/>
    <property type="molecule type" value="Genomic_DNA"/>
</dbReference>
<comment type="cofactor">
    <cofactor evidence="2">
        <name>Mn(2+)</name>
        <dbReference type="ChEBI" id="CHEBI:29035"/>
    </cofactor>
</comment>
<dbReference type="InterPro" id="IPR049557">
    <property type="entry name" value="Transketolase_CS"/>
</dbReference>
<dbReference type="SMART" id="SM00861">
    <property type="entry name" value="Transket_pyr"/>
    <property type="match status" value="1"/>
</dbReference>
<dbReference type="Pfam" id="PF22613">
    <property type="entry name" value="Transketolase_C_1"/>
    <property type="match status" value="1"/>
</dbReference>
<dbReference type="Pfam" id="PF00456">
    <property type="entry name" value="Transketolase_N"/>
    <property type="match status" value="1"/>
</dbReference>
<comment type="cofactor">
    <cofactor evidence="1">
        <name>Ca(2+)</name>
        <dbReference type="ChEBI" id="CHEBI:29108"/>
    </cofactor>
</comment>
<dbReference type="FunFam" id="3.40.50.970:FF:000045">
    <property type="entry name" value="Transketolase"/>
    <property type="match status" value="1"/>
</dbReference>
<dbReference type="SUPFAM" id="SSF52518">
    <property type="entry name" value="Thiamin diphosphate-binding fold (THDP-binding)"/>
    <property type="match status" value="2"/>
</dbReference>
<evidence type="ECO:0000256" key="6">
    <source>
        <dbReference type="ARBA" id="ARBA00007131"/>
    </source>
</evidence>
<evidence type="ECO:0000256" key="5">
    <source>
        <dbReference type="ARBA" id="ARBA00001964"/>
    </source>
</evidence>
<dbReference type="Pfam" id="PF02779">
    <property type="entry name" value="Transket_pyr"/>
    <property type="match status" value="1"/>
</dbReference>
<comment type="cofactor">
    <cofactor evidence="4">
        <name>Mg(2+)</name>
        <dbReference type="ChEBI" id="CHEBI:18420"/>
    </cofactor>
</comment>
<evidence type="ECO:0000256" key="13">
    <source>
        <dbReference type="ARBA" id="ARBA00023052"/>
    </source>
</evidence>
<dbReference type="PANTHER" id="PTHR43522">
    <property type="entry name" value="TRANSKETOLASE"/>
    <property type="match status" value="1"/>
</dbReference>
<dbReference type="InterPro" id="IPR033247">
    <property type="entry name" value="Transketolase_fam"/>
</dbReference>
<dbReference type="CDD" id="cd07033">
    <property type="entry name" value="TPP_PYR_DXS_TK_like"/>
    <property type="match status" value="1"/>
</dbReference>
<dbReference type="InterPro" id="IPR009014">
    <property type="entry name" value="Transketo_C/PFOR_II"/>
</dbReference>
<dbReference type="EC" id="2.2.1.1" evidence="8"/>